<protein>
    <submittedName>
        <fullName evidence="1">Uncharacterized protein</fullName>
    </submittedName>
</protein>
<gene>
    <name evidence="1" type="ORF">LKD36_05900</name>
</gene>
<sequence length="595" mass="67542">MMNRKYYSFERNNYYYGKLLTSKDFQNEQDYINNKRRLINRVLHGVGIVYGLDVVAADDSSIILQSGMALDAAGREIVVPRTQVLKLSTIEGYSSLKTDTICLGIAYEEKGTEPVYAVMDTEEDGRKYNSTKEQYRLYLLDRKDCIRDTKTEDRYLTSAVLYQDQDIQVIQYLPAFITPQTVLKGRTEIRKISHTPSVFSFSCKVTADRMKPEQTVIRAENVSLEYGKKVILEQSFRPEDYIFSGEELLLDFQDIQVVGTGSEESAEAQSMKVTPVQDSVLEHVRKTSYQGTLDVDLDRTYDEKLFIAEIHLIRSDHHSMIDEVGRPPFDQYVSSAEQLMILEQLHEYLVPESSCQGQLPVSEVRIQEQGSYHSEKERRVNSSGVFEMSLGNGGEMGKVYFSDEIMHGLGNGPVCVEIGVEYISRDNISSSDRESIILGDGSIFASDSTVTDEKVFELDQAIKILPERGTFIVGVRPRSKMGKIGLRIRWYAYKPEDLEQRVYSQKDQKGCIMIQPDTMVLSPKSSVHINPVFINMPEETLTYTLLDPEGGKIDNNGVYTAPAQEGVYEIKVEALAHPEIFTHAFMIVSQKKTEE</sequence>
<comment type="caution">
    <text evidence="1">The sequence shown here is derived from an EMBL/GenBank/DDBJ whole genome shotgun (WGS) entry which is preliminary data.</text>
</comment>
<dbReference type="EMBL" id="JAJEPS010000004">
    <property type="protein sequence ID" value="MCC2125712.1"/>
    <property type="molecule type" value="Genomic_DNA"/>
</dbReference>
<dbReference type="AlphaFoldDB" id="A0AAE3A701"/>
<evidence type="ECO:0000313" key="1">
    <source>
        <dbReference type="EMBL" id="MCC2125712.1"/>
    </source>
</evidence>
<keyword evidence="2" id="KW-1185">Reference proteome</keyword>
<dbReference type="RefSeq" id="WP_308459058.1">
    <property type="nucleotide sequence ID" value="NZ_JAJEPS010000004.1"/>
</dbReference>
<name>A0AAE3A701_9FIRM</name>
<dbReference type="Proteomes" id="UP001198220">
    <property type="component" value="Unassembled WGS sequence"/>
</dbReference>
<accession>A0AAE3A701</accession>
<evidence type="ECO:0000313" key="2">
    <source>
        <dbReference type="Proteomes" id="UP001198220"/>
    </source>
</evidence>
<organism evidence="1 2">
    <name type="scientific">Hominiventricola filiformis</name>
    <dbReference type="NCBI Taxonomy" id="2885352"/>
    <lineage>
        <taxon>Bacteria</taxon>
        <taxon>Bacillati</taxon>
        <taxon>Bacillota</taxon>
        <taxon>Clostridia</taxon>
        <taxon>Lachnospirales</taxon>
        <taxon>Lachnospiraceae</taxon>
        <taxon>Hominiventricola</taxon>
    </lineage>
</organism>
<reference evidence="1 2" key="1">
    <citation type="submission" date="2021-10" db="EMBL/GenBank/DDBJ databases">
        <title>Anaerobic single-cell dispensing facilitates the cultivation of human gut bacteria.</title>
        <authorList>
            <person name="Afrizal A."/>
        </authorList>
    </citation>
    <scope>NUCLEOTIDE SEQUENCE [LARGE SCALE GENOMIC DNA]</scope>
    <source>
        <strain evidence="1 2">CLA-AA-H276</strain>
    </source>
</reference>
<proteinExistence type="predicted"/>